<comment type="catalytic activity">
    <reaction evidence="5 6">
        <text>NAD(+) + ATP = ADP + NADP(+) + H(+)</text>
        <dbReference type="Rhea" id="RHEA:18629"/>
        <dbReference type="ChEBI" id="CHEBI:15378"/>
        <dbReference type="ChEBI" id="CHEBI:30616"/>
        <dbReference type="ChEBI" id="CHEBI:57540"/>
        <dbReference type="ChEBI" id="CHEBI:58349"/>
        <dbReference type="ChEBI" id="CHEBI:456216"/>
        <dbReference type="EC" id="2.7.1.23"/>
    </reaction>
</comment>
<dbReference type="Pfam" id="PF01513">
    <property type="entry name" value="NAD_kinase"/>
    <property type="match status" value="1"/>
</dbReference>
<keyword evidence="1 6" id="KW-0808">Transferase</keyword>
<dbReference type="GO" id="GO:0003951">
    <property type="term" value="F:NAD+ kinase activity"/>
    <property type="evidence" value="ECO:0007669"/>
    <property type="project" value="UniProtKB-EC"/>
</dbReference>
<keyword evidence="6" id="KW-0963">Cytoplasm</keyword>
<feature type="binding site" evidence="6">
    <location>
        <begin position="81"/>
        <end position="82"/>
    </location>
    <ligand>
        <name>NAD(+)</name>
        <dbReference type="ChEBI" id="CHEBI:57540"/>
    </ligand>
</feature>
<dbReference type="PANTHER" id="PTHR20275">
    <property type="entry name" value="NAD KINASE"/>
    <property type="match status" value="1"/>
</dbReference>
<keyword evidence="3 6" id="KW-0521">NADP</keyword>
<comment type="function">
    <text evidence="6">Involved in the regulation of the intracellular balance of NAD and NADP, and is a key enzyme in the biosynthesis of NADP. Catalyzes specifically the phosphorylation on 2'-hydroxyl of the adenosine moiety of NAD to yield NADP.</text>
</comment>
<dbReference type="Gene3D" id="2.60.200.30">
    <property type="entry name" value="Probable inorganic polyphosphate/atp-NAD kinase, domain 2"/>
    <property type="match status" value="1"/>
</dbReference>
<keyword evidence="6" id="KW-0067">ATP-binding</keyword>
<keyword evidence="8" id="KW-1185">Reference proteome</keyword>
<dbReference type="InterPro" id="IPR002504">
    <property type="entry name" value="NADK"/>
</dbReference>
<evidence type="ECO:0000256" key="1">
    <source>
        <dbReference type="ARBA" id="ARBA00022679"/>
    </source>
</evidence>
<reference evidence="8" key="1">
    <citation type="journal article" date="2019" name="Int. J. Syst. Evol. Microbiol.">
        <title>The Global Catalogue of Microorganisms (GCM) 10K type strain sequencing project: providing services to taxonomists for standard genome sequencing and annotation.</title>
        <authorList>
            <consortium name="The Broad Institute Genomics Platform"/>
            <consortium name="The Broad Institute Genome Sequencing Center for Infectious Disease"/>
            <person name="Wu L."/>
            <person name="Ma J."/>
        </authorList>
    </citation>
    <scope>NUCLEOTIDE SEQUENCE [LARGE SCALE GENOMIC DNA]</scope>
    <source>
        <strain evidence="8">CGMCC 1.15277</strain>
    </source>
</reference>
<evidence type="ECO:0000313" key="7">
    <source>
        <dbReference type="EMBL" id="MFC6396622.1"/>
    </source>
</evidence>
<evidence type="ECO:0000256" key="5">
    <source>
        <dbReference type="ARBA" id="ARBA00047925"/>
    </source>
</evidence>
<evidence type="ECO:0000256" key="2">
    <source>
        <dbReference type="ARBA" id="ARBA00022777"/>
    </source>
</evidence>
<feature type="active site" description="Proton acceptor" evidence="6">
    <location>
        <position position="81"/>
    </location>
</feature>
<dbReference type="PANTHER" id="PTHR20275:SF0">
    <property type="entry name" value="NAD KINASE"/>
    <property type="match status" value="1"/>
</dbReference>
<feature type="binding site" evidence="6">
    <location>
        <position position="186"/>
    </location>
    <ligand>
        <name>NAD(+)</name>
        <dbReference type="ChEBI" id="CHEBI:57540"/>
    </ligand>
</feature>
<dbReference type="HAMAP" id="MF_00361">
    <property type="entry name" value="NAD_kinase"/>
    <property type="match status" value="1"/>
</dbReference>
<dbReference type="InterPro" id="IPR017438">
    <property type="entry name" value="ATP-NAD_kinase_N"/>
</dbReference>
<gene>
    <name evidence="6" type="primary">nadK</name>
    <name evidence="7" type="ORF">ACFP57_06435</name>
</gene>
<dbReference type="Gene3D" id="3.40.50.10330">
    <property type="entry name" value="Probable inorganic polyphosphate/atp-NAD kinase, domain 1"/>
    <property type="match status" value="1"/>
</dbReference>
<dbReference type="SUPFAM" id="SSF111331">
    <property type="entry name" value="NAD kinase/diacylglycerol kinase-like"/>
    <property type="match status" value="1"/>
</dbReference>
<evidence type="ECO:0000256" key="3">
    <source>
        <dbReference type="ARBA" id="ARBA00022857"/>
    </source>
</evidence>
<comment type="caution">
    <text evidence="7">The sequence shown here is derived from an EMBL/GenBank/DDBJ whole genome shotgun (WGS) entry which is preliminary data.</text>
</comment>
<sequence>MTTSENRAVAVFLHPTRPEAVDAAAAFISGLAERGLRCQVSTERPERVDELRAQLPSGVDFDELDLSARQGFELVVVFGGDGSILSGAEFAVPRGLPLLGVNLGHVGFLAELDLSETSDLVDKVVSHTYEVERRLTLAVSVRDETGALIWESFAINEVSVEKAARERMLEVMATVDHKPLSRWGCDGVLVSTPTGSTAYAFSAGGPVMWPDVSAMLLVPLSAHALFNRPLVLSPGSRVDLDVSHGRDATASVWVDGRRSVDAQPGSRVTVVRGSKDLLIARLAEQPFTTRLVKKFRLPVEGFRGGSQEA</sequence>
<comment type="similarity">
    <text evidence="6">Belongs to the NAD kinase family.</text>
</comment>
<comment type="cofactor">
    <cofactor evidence="6">
        <name>a divalent metal cation</name>
        <dbReference type="ChEBI" id="CHEBI:60240"/>
    </cofactor>
</comment>
<organism evidence="7 8">
    <name type="scientific">Luteococcus sanguinis</name>
    <dbReference type="NCBI Taxonomy" id="174038"/>
    <lineage>
        <taxon>Bacteria</taxon>
        <taxon>Bacillati</taxon>
        <taxon>Actinomycetota</taxon>
        <taxon>Actinomycetes</taxon>
        <taxon>Propionibacteriales</taxon>
        <taxon>Propionibacteriaceae</taxon>
        <taxon>Luteococcus</taxon>
    </lineage>
</organism>
<dbReference type="InterPro" id="IPR017437">
    <property type="entry name" value="ATP-NAD_kinase_PpnK-typ_C"/>
</dbReference>
<evidence type="ECO:0000256" key="6">
    <source>
        <dbReference type="HAMAP-Rule" id="MF_00361"/>
    </source>
</evidence>
<keyword evidence="2 6" id="KW-0418">Kinase</keyword>
<dbReference type="Proteomes" id="UP001596266">
    <property type="component" value="Unassembled WGS sequence"/>
</dbReference>
<dbReference type="Pfam" id="PF20143">
    <property type="entry name" value="NAD_kinase_C"/>
    <property type="match status" value="1"/>
</dbReference>
<name>A0ABW1X073_9ACTN</name>
<feature type="binding site" evidence="6">
    <location>
        <position position="167"/>
    </location>
    <ligand>
        <name>NAD(+)</name>
        <dbReference type="ChEBI" id="CHEBI:57540"/>
    </ligand>
</feature>
<dbReference type="EMBL" id="JBHSUA010000013">
    <property type="protein sequence ID" value="MFC6396622.1"/>
    <property type="molecule type" value="Genomic_DNA"/>
</dbReference>
<keyword evidence="4 6" id="KW-0520">NAD</keyword>
<dbReference type="InterPro" id="IPR016064">
    <property type="entry name" value="NAD/diacylglycerol_kinase_sf"/>
</dbReference>
<dbReference type="EC" id="2.7.1.23" evidence="6"/>
<keyword evidence="6" id="KW-0547">Nucleotide-binding</keyword>
<evidence type="ECO:0000313" key="8">
    <source>
        <dbReference type="Proteomes" id="UP001596266"/>
    </source>
</evidence>
<comment type="caution">
    <text evidence="6">Lacks conserved residue(s) required for the propagation of feature annotation.</text>
</comment>
<dbReference type="RefSeq" id="WP_343885592.1">
    <property type="nucleotide sequence ID" value="NZ_BAAAKI010000009.1"/>
</dbReference>
<protein>
    <recommendedName>
        <fullName evidence="6">NAD kinase</fullName>
        <ecNumber evidence="6">2.7.1.23</ecNumber>
    </recommendedName>
    <alternativeName>
        <fullName evidence="6">ATP-dependent NAD kinase</fullName>
    </alternativeName>
</protein>
<accession>A0ABW1X073</accession>
<feature type="binding site" evidence="6">
    <location>
        <begin position="197"/>
        <end position="202"/>
    </location>
    <ligand>
        <name>NAD(+)</name>
        <dbReference type="ChEBI" id="CHEBI:57540"/>
    </ligand>
</feature>
<proteinExistence type="inferred from homology"/>
<evidence type="ECO:0000256" key="4">
    <source>
        <dbReference type="ARBA" id="ARBA00023027"/>
    </source>
</evidence>
<comment type="subcellular location">
    <subcellularLocation>
        <location evidence="6">Cytoplasm</location>
    </subcellularLocation>
</comment>
<feature type="binding site" evidence="6">
    <location>
        <begin position="156"/>
        <end position="157"/>
    </location>
    <ligand>
        <name>NAD(+)</name>
        <dbReference type="ChEBI" id="CHEBI:57540"/>
    </ligand>
</feature>
<dbReference type="NCBIfam" id="NF002892">
    <property type="entry name" value="PRK03372.1"/>
    <property type="match status" value="1"/>
</dbReference>